<reference evidence="7 8" key="1">
    <citation type="submission" date="2016-10" db="EMBL/GenBank/DDBJ databases">
        <authorList>
            <person name="de Groot N.N."/>
        </authorList>
    </citation>
    <scope>NUCLEOTIDE SEQUENCE [LARGE SCALE GENOMIC DNA]</scope>
    <source>
        <strain evidence="7 8">DSM 45317</strain>
    </source>
</reference>
<evidence type="ECO:0000256" key="4">
    <source>
        <dbReference type="ARBA" id="ARBA00023136"/>
    </source>
</evidence>
<feature type="transmembrane region" description="Helical" evidence="5">
    <location>
        <begin position="84"/>
        <end position="104"/>
    </location>
</feature>
<accession>A0A1I4D2P8</accession>
<keyword evidence="8" id="KW-1185">Reference proteome</keyword>
<organism evidence="7 8">
    <name type="scientific">Geodermatophilus ruber</name>
    <dbReference type="NCBI Taxonomy" id="504800"/>
    <lineage>
        <taxon>Bacteria</taxon>
        <taxon>Bacillati</taxon>
        <taxon>Actinomycetota</taxon>
        <taxon>Actinomycetes</taxon>
        <taxon>Geodermatophilales</taxon>
        <taxon>Geodermatophilaceae</taxon>
        <taxon>Geodermatophilus</taxon>
    </lineage>
</organism>
<keyword evidence="4 5" id="KW-0472">Membrane</keyword>
<evidence type="ECO:0000256" key="5">
    <source>
        <dbReference type="SAM" id="Phobius"/>
    </source>
</evidence>
<keyword evidence="2 5" id="KW-0812">Transmembrane</keyword>
<protein>
    <submittedName>
        <fullName evidence="7">Putative membrane protein</fullName>
    </submittedName>
</protein>
<dbReference type="RefSeq" id="WP_091322997.1">
    <property type="nucleotide sequence ID" value="NZ_FOSW01000004.1"/>
</dbReference>
<dbReference type="Pfam" id="PF02656">
    <property type="entry name" value="DUF202"/>
    <property type="match status" value="1"/>
</dbReference>
<gene>
    <name evidence="7" type="ORF">SAMN04488085_104116</name>
</gene>
<dbReference type="STRING" id="504800.SAMN04488085_104116"/>
<dbReference type="EMBL" id="FOSW01000004">
    <property type="protein sequence ID" value="SFK87009.1"/>
    <property type="molecule type" value="Genomic_DNA"/>
</dbReference>
<evidence type="ECO:0000313" key="7">
    <source>
        <dbReference type="EMBL" id="SFK87009.1"/>
    </source>
</evidence>
<dbReference type="GO" id="GO:0012505">
    <property type="term" value="C:endomembrane system"/>
    <property type="evidence" value="ECO:0007669"/>
    <property type="project" value="UniProtKB-SubCell"/>
</dbReference>
<evidence type="ECO:0000259" key="6">
    <source>
        <dbReference type="Pfam" id="PF02656"/>
    </source>
</evidence>
<feature type="transmembrane region" description="Helical" evidence="5">
    <location>
        <begin position="42"/>
        <end position="63"/>
    </location>
</feature>
<dbReference type="InParanoid" id="A0A1I4D2P8"/>
<evidence type="ECO:0000256" key="2">
    <source>
        <dbReference type="ARBA" id="ARBA00022692"/>
    </source>
</evidence>
<evidence type="ECO:0000256" key="1">
    <source>
        <dbReference type="ARBA" id="ARBA00004127"/>
    </source>
</evidence>
<feature type="transmembrane region" description="Helical" evidence="5">
    <location>
        <begin position="20"/>
        <end position="36"/>
    </location>
</feature>
<dbReference type="Proteomes" id="UP000199152">
    <property type="component" value="Unassembled WGS sequence"/>
</dbReference>
<sequence length="107" mass="10957">MSRAARETWQERTALAWQRTGLGVLAVAGLMAHHSAQGGAPVLLALAGVVALLGLAVLGWLAPRRERLVHRAVESGSEVAAPRLALLATVVVALVAVAALATVLTPA</sequence>
<dbReference type="InterPro" id="IPR003807">
    <property type="entry name" value="DUF202"/>
</dbReference>
<proteinExistence type="predicted"/>
<evidence type="ECO:0000313" key="8">
    <source>
        <dbReference type="Proteomes" id="UP000199152"/>
    </source>
</evidence>
<dbReference type="AlphaFoldDB" id="A0A1I4D2P8"/>
<comment type="subcellular location">
    <subcellularLocation>
        <location evidence="1">Endomembrane system</location>
        <topology evidence="1">Multi-pass membrane protein</topology>
    </subcellularLocation>
</comment>
<keyword evidence="3 5" id="KW-1133">Transmembrane helix</keyword>
<name>A0A1I4D2P8_9ACTN</name>
<feature type="domain" description="DUF202" evidence="6">
    <location>
        <begin position="11"/>
        <end position="63"/>
    </location>
</feature>
<evidence type="ECO:0000256" key="3">
    <source>
        <dbReference type="ARBA" id="ARBA00022989"/>
    </source>
</evidence>